<dbReference type="EMBL" id="ML977507">
    <property type="protein sequence ID" value="KAF2128730.1"/>
    <property type="molecule type" value="Genomic_DNA"/>
</dbReference>
<dbReference type="RefSeq" id="XP_033523119.1">
    <property type="nucleotide sequence ID" value="XM_033662700.1"/>
</dbReference>
<organism evidence="1 2">
    <name type="scientific">Dothidotthia symphoricarpi CBS 119687</name>
    <dbReference type="NCBI Taxonomy" id="1392245"/>
    <lineage>
        <taxon>Eukaryota</taxon>
        <taxon>Fungi</taxon>
        <taxon>Dikarya</taxon>
        <taxon>Ascomycota</taxon>
        <taxon>Pezizomycotina</taxon>
        <taxon>Dothideomycetes</taxon>
        <taxon>Pleosporomycetidae</taxon>
        <taxon>Pleosporales</taxon>
        <taxon>Dothidotthiaceae</taxon>
        <taxon>Dothidotthia</taxon>
    </lineage>
</organism>
<dbReference type="Proteomes" id="UP000799771">
    <property type="component" value="Unassembled WGS sequence"/>
</dbReference>
<reference evidence="1" key="1">
    <citation type="journal article" date="2020" name="Stud. Mycol.">
        <title>101 Dothideomycetes genomes: a test case for predicting lifestyles and emergence of pathogens.</title>
        <authorList>
            <person name="Haridas S."/>
            <person name="Albert R."/>
            <person name="Binder M."/>
            <person name="Bloem J."/>
            <person name="Labutti K."/>
            <person name="Salamov A."/>
            <person name="Andreopoulos B."/>
            <person name="Baker S."/>
            <person name="Barry K."/>
            <person name="Bills G."/>
            <person name="Bluhm B."/>
            <person name="Cannon C."/>
            <person name="Castanera R."/>
            <person name="Culley D."/>
            <person name="Daum C."/>
            <person name="Ezra D."/>
            <person name="Gonzalez J."/>
            <person name="Henrissat B."/>
            <person name="Kuo A."/>
            <person name="Liang C."/>
            <person name="Lipzen A."/>
            <person name="Lutzoni F."/>
            <person name="Magnuson J."/>
            <person name="Mondo S."/>
            <person name="Nolan M."/>
            <person name="Ohm R."/>
            <person name="Pangilinan J."/>
            <person name="Park H.-J."/>
            <person name="Ramirez L."/>
            <person name="Alfaro M."/>
            <person name="Sun H."/>
            <person name="Tritt A."/>
            <person name="Yoshinaga Y."/>
            <person name="Zwiers L.-H."/>
            <person name="Turgeon B."/>
            <person name="Goodwin S."/>
            <person name="Spatafora J."/>
            <person name="Crous P."/>
            <person name="Grigoriev I."/>
        </authorList>
    </citation>
    <scope>NUCLEOTIDE SEQUENCE</scope>
    <source>
        <strain evidence="1">CBS 119687</strain>
    </source>
</reference>
<evidence type="ECO:0000313" key="2">
    <source>
        <dbReference type="Proteomes" id="UP000799771"/>
    </source>
</evidence>
<name>A0A6A6AA82_9PLEO</name>
<protein>
    <submittedName>
        <fullName evidence="1">Uncharacterized protein</fullName>
    </submittedName>
</protein>
<gene>
    <name evidence="1" type="ORF">P153DRAFT_24632</name>
</gene>
<sequence length="83" mass="9565">MFFHLQVSILRLRWTICVWDRFYALVYVETLFGLHWSSNTMKHTLSHGCAYFLPPQAVPMCATCGALGGVSSFFCLFGIQWRV</sequence>
<evidence type="ECO:0000313" key="1">
    <source>
        <dbReference type="EMBL" id="KAF2128730.1"/>
    </source>
</evidence>
<dbReference type="AlphaFoldDB" id="A0A6A6AA82"/>
<keyword evidence="2" id="KW-1185">Reference proteome</keyword>
<accession>A0A6A6AA82</accession>
<dbReference type="GeneID" id="54403132"/>
<proteinExistence type="predicted"/>